<gene>
    <name evidence="2" type="ORF">SAMN06295955_110116</name>
</gene>
<proteinExistence type="predicted"/>
<organism evidence="2 3">
    <name type="scientific">Sphingopyxis indica</name>
    <dbReference type="NCBI Taxonomy" id="436663"/>
    <lineage>
        <taxon>Bacteria</taxon>
        <taxon>Pseudomonadati</taxon>
        <taxon>Pseudomonadota</taxon>
        <taxon>Alphaproteobacteria</taxon>
        <taxon>Sphingomonadales</taxon>
        <taxon>Sphingomonadaceae</taxon>
        <taxon>Sphingopyxis</taxon>
    </lineage>
</organism>
<accession>A0A239JL50</accession>
<sequence length="51" mass="5502">MIGGAALSARAIGDASRRELASSWGGPDPRLAPTVARPPRERVRRLMLHKP</sequence>
<feature type="region of interest" description="Disordered" evidence="1">
    <location>
        <begin position="1"/>
        <end position="51"/>
    </location>
</feature>
<feature type="compositionally biased region" description="Basic residues" evidence="1">
    <location>
        <begin position="42"/>
        <end position="51"/>
    </location>
</feature>
<dbReference type="EMBL" id="FZPA01000010">
    <property type="protein sequence ID" value="SNT06033.1"/>
    <property type="molecule type" value="Genomic_DNA"/>
</dbReference>
<evidence type="ECO:0000313" key="3">
    <source>
        <dbReference type="Proteomes" id="UP000198339"/>
    </source>
</evidence>
<evidence type="ECO:0000256" key="1">
    <source>
        <dbReference type="SAM" id="MobiDB-lite"/>
    </source>
</evidence>
<dbReference type="AlphaFoldDB" id="A0A239JL50"/>
<name>A0A239JL50_9SPHN</name>
<evidence type="ECO:0000313" key="2">
    <source>
        <dbReference type="EMBL" id="SNT06033.1"/>
    </source>
</evidence>
<keyword evidence="3" id="KW-1185">Reference proteome</keyword>
<dbReference type="RefSeq" id="WP_170935563.1">
    <property type="nucleotide sequence ID" value="NZ_CP076394.1"/>
</dbReference>
<reference evidence="2 3" key="1">
    <citation type="submission" date="2017-06" db="EMBL/GenBank/DDBJ databases">
        <authorList>
            <person name="Kim H.J."/>
            <person name="Triplett B.A."/>
        </authorList>
    </citation>
    <scope>NUCLEOTIDE SEQUENCE [LARGE SCALE GENOMIC DNA]</scope>
    <source>
        <strain evidence="2 3">DS15</strain>
    </source>
</reference>
<protein>
    <submittedName>
        <fullName evidence="2">Uncharacterized protein</fullName>
    </submittedName>
</protein>
<dbReference type="Proteomes" id="UP000198339">
    <property type="component" value="Unassembled WGS sequence"/>
</dbReference>